<reference evidence="1 2" key="1">
    <citation type="submission" date="2017-02" db="EMBL/GenBank/DDBJ databases">
        <title>Natronthermophilus aegyptiacus gen. nov.,sp. nov., an aerobic, extremely halophilic alkalithermophilic archaeon isolated from the athalassohaline Wadi An Natrun, Egypt.</title>
        <authorList>
            <person name="Zhao B."/>
        </authorList>
    </citation>
    <scope>NUCLEOTIDE SEQUENCE [LARGE SCALE GENOMIC DNA]</scope>
    <source>
        <strain evidence="1 2">CGMCC 1.3597</strain>
    </source>
</reference>
<gene>
    <name evidence="1" type="ORF">B2G88_09055</name>
</gene>
<evidence type="ECO:0000313" key="2">
    <source>
        <dbReference type="Proteomes" id="UP000196084"/>
    </source>
</evidence>
<dbReference type="AlphaFoldDB" id="A0A202EAE1"/>
<name>A0A202EAE1_9EURY</name>
<dbReference type="OrthoDB" id="162873at2157"/>
<evidence type="ECO:0000313" key="1">
    <source>
        <dbReference type="EMBL" id="OVE85197.1"/>
    </source>
</evidence>
<accession>A0A202EAE1</accession>
<dbReference type="Proteomes" id="UP000196084">
    <property type="component" value="Unassembled WGS sequence"/>
</dbReference>
<comment type="caution">
    <text evidence="1">The sequence shown here is derived from an EMBL/GenBank/DDBJ whole genome shotgun (WGS) entry which is preliminary data.</text>
</comment>
<dbReference type="EMBL" id="MWPH01000002">
    <property type="protein sequence ID" value="OVE85197.1"/>
    <property type="molecule type" value="Genomic_DNA"/>
</dbReference>
<sequence>MPYRRAVLGTTSTAALITTTGCLGSIRERFSSDSPVMLGQVIFANTSDSDQTGDLVVVQDNEISHWRSFSVDGMDEETFNQIRIPEAELGGPIAEYQIGISVENIETEWFNLSDTVPEGTIERCQREQESLLFEMNIRSDEWIGVTAACE</sequence>
<proteinExistence type="predicted"/>
<protein>
    <submittedName>
        <fullName evidence="1">Uncharacterized protein</fullName>
    </submittedName>
</protein>
<dbReference type="PROSITE" id="PS51257">
    <property type="entry name" value="PROKAR_LIPOPROTEIN"/>
    <property type="match status" value="1"/>
</dbReference>
<organism evidence="1 2">
    <name type="scientific">Natronolimnobius baerhuensis</name>
    <dbReference type="NCBI Taxonomy" id="253108"/>
    <lineage>
        <taxon>Archaea</taxon>
        <taxon>Methanobacteriati</taxon>
        <taxon>Methanobacteriota</taxon>
        <taxon>Stenosarchaea group</taxon>
        <taxon>Halobacteria</taxon>
        <taxon>Halobacteriales</taxon>
        <taxon>Natrialbaceae</taxon>
        <taxon>Natronolimnobius</taxon>
    </lineage>
</organism>
<keyword evidence="2" id="KW-1185">Reference proteome</keyword>